<protein>
    <submittedName>
        <fullName evidence="2">Tricorn protease C1 domain-containing protein</fullName>
    </submittedName>
</protein>
<dbReference type="PANTHER" id="PTHR11261">
    <property type="entry name" value="INTERPHOTORECEPTOR RETINOID-BINDING PROTEIN"/>
    <property type="match status" value="1"/>
</dbReference>
<dbReference type="CDD" id="cd07563">
    <property type="entry name" value="Peptidase_S41_IRBP"/>
    <property type="match status" value="1"/>
</dbReference>
<dbReference type="GO" id="GO:0008236">
    <property type="term" value="F:serine-type peptidase activity"/>
    <property type="evidence" value="ECO:0007669"/>
    <property type="project" value="InterPro"/>
</dbReference>
<accession>A0A1G7WU79</accession>
<sequence length="480" mass="54750">MQSLELLLGVHNSYKMIKTIKILFYFLTLFSAKSLVAQTVAEDALKGVWKMRGYGKIIAIDDALVSSYDTTAISCTLNSRLKRDSILQMGTIKRVDQNLLTITEGIKTYTLDKIGKLPNSFEHNLLKSEDSNYNFDVFWNMMDENYPFFKERKIDWLSIKENYGGKRIKNKNQLRHILKNIIKQLNDGHTTLIIPKKNGLVPHYRTSKKTAVLEDKILERYVKNPIRYGESIKGNGLLNYGITENNVGYIQINNMLFFSDKYKNPGGLSGYDYLFDYLNASAGNPNHFEDEKRGISRLMEEIVRKLQGTDAVIIDLRFNSGGYDLVSLEILRHLITEETKIYSKKAKILTGYTEPQLFSILPVDTTYSKPVFLLISHQTASAPEVLALGSVAVKNITRIGSDTEGIFSDILEKKMPNGWTINLSNEVYQDINGTCYESIGIPPNKKINYSHNENVFIRKLKRNINSGDEAIEMVFKLIEK</sequence>
<gene>
    <name evidence="2" type="ORF">SAMN05421827_110146</name>
</gene>
<dbReference type="Pfam" id="PF03572">
    <property type="entry name" value="Peptidase_S41"/>
    <property type="match status" value="1"/>
</dbReference>
<dbReference type="InterPro" id="IPR005151">
    <property type="entry name" value="Tail-specific_protease"/>
</dbReference>
<dbReference type="Gene3D" id="3.90.226.10">
    <property type="entry name" value="2-enoyl-CoA Hydratase, Chain A, domain 1"/>
    <property type="match status" value="1"/>
</dbReference>
<dbReference type="InterPro" id="IPR029045">
    <property type="entry name" value="ClpP/crotonase-like_dom_sf"/>
</dbReference>
<proteinExistence type="predicted"/>
<dbReference type="Proteomes" id="UP000199643">
    <property type="component" value="Unassembled WGS sequence"/>
</dbReference>
<organism evidence="2 3">
    <name type="scientific">Pedobacter terrae</name>
    <dbReference type="NCBI Taxonomy" id="405671"/>
    <lineage>
        <taxon>Bacteria</taxon>
        <taxon>Pseudomonadati</taxon>
        <taxon>Bacteroidota</taxon>
        <taxon>Sphingobacteriia</taxon>
        <taxon>Sphingobacteriales</taxon>
        <taxon>Sphingobacteriaceae</taxon>
        <taxon>Pedobacter</taxon>
    </lineage>
</organism>
<feature type="domain" description="Tail specific protease" evidence="1">
    <location>
        <begin position="245"/>
        <end position="448"/>
    </location>
</feature>
<dbReference type="OrthoDB" id="6397760at2"/>
<dbReference type="EMBL" id="FNCH01000010">
    <property type="protein sequence ID" value="SDG75502.1"/>
    <property type="molecule type" value="Genomic_DNA"/>
</dbReference>
<keyword evidence="2" id="KW-0645">Protease</keyword>
<dbReference type="Gene3D" id="3.30.750.44">
    <property type="match status" value="1"/>
</dbReference>
<dbReference type="SUPFAM" id="SSF52096">
    <property type="entry name" value="ClpP/crotonase"/>
    <property type="match status" value="1"/>
</dbReference>
<name>A0A1G7WU79_9SPHI</name>
<keyword evidence="2" id="KW-0378">Hydrolase</keyword>
<evidence type="ECO:0000259" key="1">
    <source>
        <dbReference type="SMART" id="SM00245"/>
    </source>
</evidence>
<keyword evidence="3" id="KW-1185">Reference proteome</keyword>
<dbReference type="InterPro" id="IPR028204">
    <property type="entry name" value="Tricorn_C1"/>
</dbReference>
<dbReference type="GO" id="GO:0006508">
    <property type="term" value="P:proteolysis"/>
    <property type="evidence" value="ECO:0007669"/>
    <property type="project" value="UniProtKB-KW"/>
</dbReference>
<dbReference type="SMART" id="SM00245">
    <property type="entry name" value="TSPc"/>
    <property type="match status" value="1"/>
</dbReference>
<dbReference type="STRING" id="405671.SAMN05421827_110146"/>
<dbReference type="Pfam" id="PF14684">
    <property type="entry name" value="Tricorn_C1"/>
    <property type="match status" value="1"/>
</dbReference>
<reference evidence="3" key="1">
    <citation type="submission" date="2016-10" db="EMBL/GenBank/DDBJ databases">
        <authorList>
            <person name="Varghese N."/>
            <person name="Submissions S."/>
        </authorList>
    </citation>
    <scope>NUCLEOTIDE SEQUENCE [LARGE SCALE GENOMIC DNA]</scope>
    <source>
        <strain evidence="3">DSM 17933</strain>
    </source>
</reference>
<evidence type="ECO:0000313" key="3">
    <source>
        <dbReference type="Proteomes" id="UP000199643"/>
    </source>
</evidence>
<dbReference type="AlphaFoldDB" id="A0A1G7WU79"/>
<dbReference type="PANTHER" id="PTHR11261:SF3">
    <property type="entry name" value="RETINOL-BINDING PROTEIN 3"/>
    <property type="match status" value="1"/>
</dbReference>
<evidence type="ECO:0000313" key="2">
    <source>
        <dbReference type="EMBL" id="SDG75502.1"/>
    </source>
</evidence>